<evidence type="ECO:0000313" key="13">
    <source>
        <dbReference type="Proteomes" id="UP000280104"/>
    </source>
</evidence>
<reference evidence="12 13" key="1">
    <citation type="submission" date="2018-05" db="EMBL/GenBank/DDBJ databases">
        <authorList>
            <person name="Thind KAUR A."/>
        </authorList>
    </citation>
    <scope>NUCLEOTIDE SEQUENCE [LARGE SCALE GENOMIC DNA]</scope>
</reference>
<keyword evidence="2" id="KW-0808">Transferase</keyword>
<dbReference type="CDD" id="cd00303">
    <property type="entry name" value="retropepsin_like"/>
    <property type="match status" value="1"/>
</dbReference>
<dbReference type="GO" id="GO:0015074">
    <property type="term" value="P:DNA integration"/>
    <property type="evidence" value="ECO:0007669"/>
    <property type="project" value="InterPro"/>
</dbReference>
<dbReference type="SUPFAM" id="SSF53098">
    <property type="entry name" value="Ribonuclease H-like"/>
    <property type="match status" value="2"/>
</dbReference>
<dbReference type="PANTHER" id="PTHR37984:SF5">
    <property type="entry name" value="PROTEIN NYNRIN-LIKE"/>
    <property type="match status" value="1"/>
</dbReference>
<dbReference type="Gene3D" id="3.30.420.10">
    <property type="entry name" value="Ribonuclease H-like superfamily/Ribonuclease H"/>
    <property type="match status" value="2"/>
</dbReference>
<dbReference type="InterPro" id="IPR043502">
    <property type="entry name" value="DNA/RNA_pol_sf"/>
</dbReference>
<dbReference type="InterPro" id="IPR000477">
    <property type="entry name" value="RT_dom"/>
</dbReference>
<accession>A0A7H4LRC5</accession>
<dbReference type="InterPro" id="IPR043128">
    <property type="entry name" value="Rev_trsase/Diguanyl_cyclase"/>
</dbReference>
<proteinExistence type="predicted"/>
<feature type="region of interest" description="Disordered" evidence="9">
    <location>
        <begin position="380"/>
        <end position="433"/>
    </location>
</feature>
<protein>
    <recommendedName>
        <fullName evidence="1">RNA-directed DNA polymerase</fullName>
        <ecNumber evidence="1">2.7.7.49</ecNumber>
    </recommendedName>
</protein>
<feature type="compositionally biased region" description="Basic and acidic residues" evidence="9">
    <location>
        <begin position="138"/>
        <end position="148"/>
    </location>
</feature>
<organism evidence="12 13">
    <name type="scientific">Triticum aestivum</name>
    <name type="common">Wheat</name>
    <dbReference type="NCBI Taxonomy" id="4565"/>
    <lineage>
        <taxon>Eukaryota</taxon>
        <taxon>Viridiplantae</taxon>
        <taxon>Streptophyta</taxon>
        <taxon>Embryophyta</taxon>
        <taxon>Tracheophyta</taxon>
        <taxon>Spermatophyta</taxon>
        <taxon>Magnoliopsida</taxon>
        <taxon>Liliopsida</taxon>
        <taxon>Poales</taxon>
        <taxon>Poaceae</taxon>
        <taxon>BOP clade</taxon>
        <taxon>Pooideae</taxon>
        <taxon>Triticodae</taxon>
        <taxon>Triticeae</taxon>
        <taxon>Triticinae</taxon>
        <taxon>Triticum</taxon>
    </lineage>
</organism>
<feature type="compositionally biased region" description="Basic residues" evidence="9">
    <location>
        <begin position="124"/>
        <end position="137"/>
    </location>
</feature>
<keyword evidence="6" id="KW-0378">Hydrolase</keyword>
<dbReference type="CDD" id="cd01647">
    <property type="entry name" value="RT_LTR"/>
    <property type="match status" value="1"/>
</dbReference>
<keyword evidence="5" id="KW-0255">Endonuclease</keyword>
<dbReference type="Pfam" id="PF13456">
    <property type="entry name" value="RVT_3"/>
    <property type="match status" value="1"/>
</dbReference>
<dbReference type="Pfam" id="PF17917">
    <property type="entry name" value="RT_RNaseH"/>
    <property type="match status" value="1"/>
</dbReference>
<feature type="domain" description="RNase H type-1" evidence="10">
    <location>
        <begin position="908"/>
        <end position="1038"/>
    </location>
</feature>
<feature type="region of interest" description="Disordered" evidence="9">
    <location>
        <begin position="752"/>
        <end position="787"/>
    </location>
</feature>
<evidence type="ECO:0000256" key="3">
    <source>
        <dbReference type="ARBA" id="ARBA00022695"/>
    </source>
</evidence>
<evidence type="ECO:0000313" key="12">
    <source>
        <dbReference type="EMBL" id="SPT21164.1"/>
    </source>
</evidence>
<dbReference type="GO" id="GO:0004523">
    <property type="term" value="F:RNA-DNA hybrid ribonuclease activity"/>
    <property type="evidence" value="ECO:0007669"/>
    <property type="project" value="InterPro"/>
</dbReference>
<sequence length="1455" mass="160092">MREEMAMSKIRDVSELYALTDKCARAEEGRKLPGENTGAGGSDSEDTAPAKKNRRRNNRKKKGKDVLVIEQSGNDGSAKKAKVGSPGKEISYKKVEQLVQQQKAEYERRDKERAQGGVGESGKKHAGRGGRRGKAKQRQGDRPPRGRDEDEDDDDDEDMDDVETSEQEFQKATGVLCVDGGASLHASHCQLKQWVREVNAAEPPVESRKLLKWSSTPIIFDIGDHPDRTTAVGCLPMLVSPTIRNLKVTKMLVDGGAGLNLISSAVLQKLQIPDSELEETGTFQGISPGRSKSKGKVVLRVTFGTELNFRTERVTFDVADFPLPYNGILGRPVLAKFMAASHYAYNVLKMPGPISVISVPGEKKDALICADKIYREAATATDRKSPAVEAPGGKKKTKSGKSSDAHSGKRTSSECCATVEDAPSSSTGKCKKTMAAPPETKKVYAKEDGTGEEIKKLEAACLVRGVLHSTWLANPVVVRKANGKWRLCIDFTDVNKACHKDPFPLPRIDQIVDSTAGCDLLSFLDAYSGYHQIFMAEEDEEKTAFITPCGTYCFIRMPFGLKNAGSTFARVVYVALEPQIHRNVEAYMDDIVVKSKDKPTLIQDLDETFANLRKINLKLNPEKCVFGVPSGKLLGFFVSQRGIEANPDKIKAIEQIEAPRRVKDVRRLAGCVAALSRFISRSAERTLPFCKILKKAGPMKWTPEAEAALQDLKRYLSSTPTLVAPKPQEKLLLYIAATNQVVSAALVADREADDEPATTAGTSKDKQGASPTSSGPGKDGSAQVHEETRKRMVQRPVYFVSSLLQGAMSRYSGVQKLLFGLLMASRKLRHYFQAHEITVVTRFPLKRILQNPEATGRIVEWALELSSFGLKFESTSTIQSRALAEFIAEWTPTPDEEIPETSIPVEEASKEWLMYFDGAFSLQGAGAGVLLVAPTGEHLKYVVQMHFPKEQATNNTAEYEGLLAGLRIAADLGIKKLIVRGDSQLVVRQVNKNYQSPLMEAYVDEVRKLEERFDGLQMEHIPRAQNDIADGLSKCAALKLPVEPGIFVLKLTLPSVTPSTGQSKKRKLVSGNYFPAELPEAAAKKVPKINTKSAEEQSAPANLRVCSVEAEAPDKLCSGKLAGERQAPAEPQVLAVEADVPAAADMPLVIVVEPQAPAWAQQIVRFLQTGELPEEQEEAERVARQSSMYQFVDNTLYRRRLNGVKLKCIHREDGQKLLAEIHGGICGHHIGARALAGKAFRQGFFWPTALQDATAQVTKCEACQFHSKQIHQATQALQTIPLSWPFSVWGLDILGPFPRAVGGFEYLYVAIDKFTKWPEVEAVRKVTAQSAVKFFRSIVCRFGVPNRIITDNGTQFTSRTFMQYVQDLGTKVCFASVAHPRSNGQAERANAEVLRGLKTRTFDKLHKCGRNWIEELPVVLWSIRTTPNRATGQTPFALVYGAEAVLPTKLVYGSP</sequence>
<dbReference type="InterPro" id="IPR050951">
    <property type="entry name" value="Retrovirus_Pol_polyprotein"/>
</dbReference>
<evidence type="ECO:0000256" key="7">
    <source>
        <dbReference type="ARBA" id="ARBA00022918"/>
    </source>
</evidence>
<name>A0A7H4LRC5_WHEAT</name>
<dbReference type="EC" id="2.7.7.49" evidence="1"/>
<dbReference type="SUPFAM" id="SSF56672">
    <property type="entry name" value="DNA/RNA polymerases"/>
    <property type="match status" value="1"/>
</dbReference>
<keyword evidence="3" id="KW-0548">Nucleotidyltransferase</keyword>
<gene>
    <name evidence="12" type="ORF">CAMPLR22A2D_LOCUS5798</name>
</gene>
<dbReference type="InterPro" id="IPR012337">
    <property type="entry name" value="RNaseH-like_sf"/>
</dbReference>
<dbReference type="GO" id="GO:0006310">
    <property type="term" value="P:DNA recombination"/>
    <property type="evidence" value="ECO:0007669"/>
    <property type="project" value="UniProtKB-KW"/>
</dbReference>
<dbReference type="Gene3D" id="3.10.10.10">
    <property type="entry name" value="HIV Type 1 Reverse Transcriptase, subunit A, domain 1"/>
    <property type="match status" value="1"/>
</dbReference>
<feature type="compositionally biased region" description="Acidic residues" evidence="9">
    <location>
        <begin position="149"/>
        <end position="166"/>
    </location>
</feature>
<evidence type="ECO:0000256" key="6">
    <source>
        <dbReference type="ARBA" id="ARBA00022801"/>
    </source>
</evidence>
<dbReference type="Pfam" id="PF00665">
    <property type="entry name" value="rve"/>
    <property type="match status" value="1"/>
</dbReference>
<dbReference type="InterPro" id="IPR002156">
    <property type="entry name" value="RNaseH_domain"/>
</dbReference>
<dbReference type="InterPro" id="IPR041373">
    <property type="entry name" value="RT_RNaseH"/>
</dbReference>
<dbReference type="CDD" id="cd09279">
    <property type="entry name" value="RNase_HI_like"/>
    <property type="match status" value="1"/>
</dbReference>
<keyword evidence="8" id="KW-0233">DNA recombination</keyword>
<evidence type="ECO:0000259" key="11">
    <source>
        <dbReference type="PROSITE" id="PS50994"/>
    </source>
</evidence>
<dbReference type="InterPro" id="IPR036397">
    <property type="entry name" value="RNaseH_sf"/>
</dbReference>
<keyword evidence="7" id="KW-0695">RNA-directed DNA polymerase</keyword>
<dbReference type="GO" id="GO:0003964">
    <property type="term" value="F:RNA-directed DNA polymerase activity"/>
    <property type="evidence" value="ECO:0007669"/>
    <property type="project" value="UniProtKB-KW"/>
</dbReference>
<dbReference type="Gene3D" id="3.30.70.270">
    <property type="match status" value="2"/>
</dbReference>
<dbReference type="PROSITE" id="PS50879">
    <property type="entry name" value="RNASE_H_1"/>
    <property type="match status" value="1"/>
</dbReference>
<dbReference type="Gene3D" id="1.10.340.70">
    <property type="match status" value="1"/>
</dbReference>
<feature type="region of interest" description="Disordered" evidence="9">
    <location>
        <begin position="25"/>
        <end position="168"/>
    </location>
</feature>
<dbReference type="PANTHER" id="PTHR37984">
    <property type="entry name" value="PROTEIN CBG26694"/>
    <property type="match status" value="1"/>
</dbReference>
<evidence type="ECO:0000256" key="4">
    <source>
        <dbReference type="ARBA" id="ARBA00022722"/>
    </source>
</evidence>
<dbReference type="EMBL" id="LS480641">
    <property type="protein sequence ID" value="SPT21164.1"/>
    <property type="molecule type" value="Genomic_DNA"/>
</dbReference>
<dbReference type="PROSITE" id="PS50994">
    <property type="entry name" value="INTEGRASE"/>
    <property type="match status" value="1"/>
</dbReference>
<evidence type="ECO:0000256" key="5">
    <source>
        <dbReference type="ARBA" id="ARBA00022759"/>
    </source>
</evidence>
<evidence type="ECO:0000256" key="9">
    <source>
        <dbReference type="SAM" id="MobiDB-lite"/>
    </source>
</evidence>
<dbReference type="InterPro" id="IPR001584">
    <property type="entry name" value="Integrase_cat-core"/>
</dbReference>
<evidence type="ECO:0000256" key="1">
    <source>
        <dbReference type="ARBA" id="ARBA00012493"/>
    </source>
</evidence>
<keyword evidence="4" id="KW-0540">Nuclease</keyword>
<evidence type="ECO:0000259" key="10">
    <source>
        <dbReference type="PROSITE" id="PS50879"/>
    </source>
</evidence>
<feature type="domain" description="Integrase catalytic" evidence="11">
    <location>
        <begin position="1277"/>
        <end position="1443"/>
    </location>
</feature>
<feature type="compositionally biased region" description="Basic and acidic residues" evidence="9">
    <location>
        <begin position="104"/>
        <end position="114"/>
    </location>
</feature>
<dbReference type="InterPro" id="IPR021109">
    <property type="entry name" value="Peptidase_aspartic_dom_sf"/>
</dbReference>
<dbReference type="Pfam" id="PF00078">
    <property type="entry name" value="RVT_1"/>
    <property type="match status" value="1"/>
</dbReference>
<dbReference type="GO" id="GO:0003676">
    <property type="term" value="F:nucleic acid binding"/>
    <property type="evidence" value="ECO:0007669"/>
    <property type="project" value="InterPro"/>
</dbReference>
<dbReference type="Proteomes" id="UP000280104">
    <property type="component" value="Chromosome II"/>
</dbReference>
<dbReference type="Gene3D" id="2.40.70.10">
    <property type="entry name" value="Acid Proteases"/>
    <property type="match status" value="1"/>
</dbReference>
<feature type="compositionally biased region" description="Basic residues" evidence="9">
    <location>
        <begin position="51"/>
        <end position="63"/>
    </location>
</feature>
<evidence type="ECO:0000256" key="2">
    <source>
        <dbReference type="ARBA" id="ARBA00022679"/>
    </source>
</evidence>
<evidence type="ECO:0000256" key="8">
    <source>
        <dbReference type="ARBA" id="ARBA00023172"/>
    </source>
</evidence>